<protein>
    <recommendedName>
        <fullName evidence="4">Lipoprotein</fullName>
    </recommendedName>
</protein>
<dbReference type="EMBL" id="JASHIF010000027">
    <property type="protein sequence ID" value="MDI9862267.1"/>
    <property type="molecule type" value="Genomic_DNA"/>
</dbReference>
<feature type="chain" id="PRO_5047060887" description="Lipoprotein" evidence="1">
    <location>
        <begin position="19"/>
        <end position="314"/>
    </location>
</feature>
<organism evidence="2 3">
    <name type="scientific">Flectobacillus roseus</name>
    <dbReference type="NCBI Taxonomy" id="502259"/>
    <lineage>
        <taxon>Bacteria</taxon>
        <taxon>Pseudomonadati</taxon>
        <taxon>Bacteroidota</taxon>
        <taxon>Cytophagia</taxon>
        <taxon>Cytophagales</taxon>
        <taxon>Flectobacillaceae</taxon>
        <taxon>Flectobacillus</taxon>
    </lineage>
</organism>
<evidence type="ECO:0000256" key="1">
    <source>
        <dbReference type="SAM" id="SignalP"/>
    </source>
</evidence>
<keyword evidence="1" id="KW-0732">Signal</keyword>
<evidence type="ECO:0000313" key="2">
    <source>
        <dbReference type="EMBL" id="MDI9862267.1"/>
    </source>
</evidence>
<keyword evidence="3" id="KW-1185">Reference proteome</keyword>
<evidence type="ECO:0000313" key="3">
    <source>
        <dbReference type="Proteomes" id="UP001236507"/>
    </source>
</evidence>
<dbReference type="Proteomes" id="UP001236507">
    <property type="component" value="Unassembled WGS sequence"/>
</dbReference>
<accession>A0ABT6YF92</accession>
<gene>
    <name evidence="2" type="ORF">QM524_23795</name>
</gene>
<dbReference type="PROSITE" id="PS51257">
    <property type="entry name" value="PROKAR_LIPOPROTEIN"/>
    <property type="match status" value="1"/>
</dbReference>
<evidence type="ECO:0008006" key="4">
    <source>
        <dbReference type="Google" id="ProtNLM"/>
    </source>
</evidence>
<reference evidence="2 3" key="1">
    <citation type="submission" date="2023-05" db="EMBL/GenBank/DDBJ databases">
        <title>Novel species of genus Flectobacillus isolated from stream in China.</title>
        <authorList>
            <person name="Lu H."/>
        </authorList>
    </citation>
    <scope>NUCLEOTIDE SEQUENCE [LARGE SCALE GENOMIC DNA]</scope>
    <source>
        <strain evidence="2 3">KCTC 42575</strain>
    </source>
</reference>
<comment type="caution">
    <text evidence="2">The sequence shown here is derived from an EMBL/GenBank/DDBJ whole genome shotgun (WGS) entry which is preliminary data.</text>
</comment>
<feature type="signal peptide" evidence="1">
    <location>
        <begin position="1"/>
        <end position="18"/>
    </location>
</feature>
<name>A0ABT6YF92_9BACT</name>
<sequence>MKNNFNICLIFIGLFAFACSSEKNDKNNTASDSLSGLGMVDSVSKNQEVLEPMRFFVYADTIDWRKFETQVTDTYRKQITEKLKVHFDSLAYYYDNESYKEKKFKDCFHFMDLNADGKLDVIYGGSSGSEPDLVKIFLHKENQFVQVFEGYQELSTLIFDANKKLTSFILLDFGCCGEYIEYETKYNVGDDFNIIFNYQRARMVRTQAPKTIWSTPIKFMTLNDGYALRSEPMKEDTATYIYDAIGEGNTVTKYPKNAKGLAWAEYKDKSNRVWWFVEMYPADNLKKNLIHRRDSLVAPRALGWMSSRFLQKQP</sequence>
<dbReference type="RefSeq" id="WP_283346536.1">
    <property type="nucleotide sequence ID" value="NZ_JASHIF010000027.1"/>
</dbReference>
<proteinExistence type="predicted"/>